<evidence type="ECO:0000313" key="2">
    <source>
        <dbReference type="EMBL" id="KAL0096936.1"/>
    </source>
</evidence>
<dbReference type="EMBL" id="JBCLYO010000001">
    <property type="protein sequence ID" value="KAL0096936.1"/>
    <property type="molecule type" value="Genomic_DNA"/>
</dbReference>
<keyword evidence="3" id="KW-1185">Reference proteome</keyword>
<proteinExistence type="predicted"/>
<organism evidence="2 3">
    <name type="scientific">Phycomyces blakesleeanus</name>
    <dbReference type="NCBI Taxonomy" id="4837"/>
    <lineage>
        <taxon>Eukaryota</taxon>
        <taxon>Fungi</taxon>
        <taxon>Fungi incertae sedis</taxon>
        <taxon>Mucoromycota</taxon>
        <taxon>Mucoromycotina</taxon>
        <taxon>Mucoromycetes</taxon>
        <taxon>Mucorales</taxon>
        <taxon>Phycomycetaceae</taxon>
        <taxon>Phycomyces</taxon>
    </lineage>
</organism>
<keyword evidence="1" id="KW-0472">Membrane</keyword>
<gene>
    <name evidence="2" type="ORF">J3Q64DRAFT_1710250</name>
</gene>
<dbReference type="Proteomes" id="UP001448207">
    <property type="component" value="Unassembled WGS sequence"/>
</dbReference>
<feature type="transmembrane region" description="Helical" evidence="1">
    <location>
        <begin position="38"/>
        <end position="61"/>
    </location>
</feature>
<name>A0ABR3BDY8_PHYBL</name>
<protein>
    <submittedName>
        <fullName evidence="2">Uncharacterized protein</fullName>
    </submittedName>
</protein>
<evidence type="ECO:0000313" key="3">
    <source>
        <dbReference type="Proteomes" id="UP001448207"/>
    </source>
</evidence>
<keyword evidence="1" id="KW-0812">Transmembrane</keyword>
<reference evidence="2 3" key="1">
    <citation type="submission" date="2024-04" db="EMBL/GenBank/DDBJ databases">
        <title>Symmetric and asymmetric DNA N6-adenine methylation regulates different biological responses in Mucorales.</title>
        <authorList>
            <consortium name="Lawrence Berkeley National Laboratory"/>
            <person name="Lax C."/>
            <person name="Mondo S.J."/>
            <person name="Osorio-Concepcion M."/>
            <person name="Muszewska A."/>
            <person name="Corrochano-Luque M."/>
            <person name="Gutierrez G."/>
            <person name="Riley R."/>
            <person name="Lipzen A."/>
            <person name="Guo J."/>
            <person name="Hundley H."/>
            <person name="Amirebrahimi M."/>
            <person name="Ng V."/>
            <person name="Lorenzo-Gutierrez D."/>
            <person name="Binder U."/>
            <person name="Yang J."/>
            <person name="Song Y."/>
            <person name="Canovas D."/>
            <person name="Navarro E."/>
            <person name="Freitag M."/>
            <person name="Gabaldon T."/>
            <person name="Grigoriev I.V."/>
            <person name="Corrochano L.M."/>
            <person name="Nicolas F.E."/>
            <person name="Garre V."/>
        </authorList>
    </citation>
    <scope>NUCLEOTIDE SEQUENCE [LARGE SCALE GENOMIC DNA]</scope>
    <source>
        <strain evidence="2 3">L51</strain>
    </source>
</reference>
<sequence>MLIIIYNMTLYLYDSFFCFYHSFLYCIAAGSLNYIEILYVHSIILKLIHDFIFFLIFIHVLI</sequence>
<feature type="transmembrane region" description="Helical" evidence="1">
    <location>
        <begin position="12"/>
        <end position="32"/>
    </location>
</feature>
<accession>A0ABR3BDY8</accession>
<comment type="caution">
    <text evidence="2">The sequence shown here is derived from an EMBL/GenBank/DDBJ whole genome shotgun (WGS) entry which is preliminary data.</text>
</comment>
<keyword evidence="1" id="KW-1133">Transmembrane helix</keyword>
<evidence type="ECO:0000256" key="1">
    <source>
        <dbReference type="SAM" id="Phobius"/>
    </source>
</evidence>